<dbReference type="Proteomes" id="UP000824366">
    <property type="component" value="Chromosome"/>
</dbReference>
<evidence type="ECO:0000256" key="1">
    <source>
        <dbReference type="SAM" id="MobiDB-lite"/>
    </source>
</evidence>
<gene>
    <name evidence="2" type="ORF">MIZ03_3172</name>
</gene>
<evidence type="ECO:0000313" key="3">
    <source>
        <dbReference type="Proteomes" id="UP000824366"/>
    </source>
</evidence>
<protein>
    <submittedName>
        <fullName evidence="2">Uncharacterized protein</fullName>
    </submittedName>
</protein>
<organism evidence="2 3">
    <name type="scientific">Rhodoferax lithotrophicus</name>
    <dbReference type="NCBI Taxonomy" id="2798804"/>
    <lineage>
        <taxon>Bacteria</taxon>
        <taxon>Pseudomonadati</taxon>
        <taxon>Pseudomonadota</taxon>
        <taxon>Betaproteobacteria</taxon>
        <taxon>Burkholderiales</taxon>
        <taxon>Comamonadaceae</taxon>
        <taxon>Rhodoferax</taxon>
    </lineage>
</organism>
<name>A0ABM7MQC2_9BURK</name>
<dbReference type="EMBL" id="AP024238">
    <property type="protein sequence ID" value="BCO28272.1"/>
    <property type="molecule type" value="Genomic_DNA"/>
</dbReference>
<keyword evidence="3" id="KW-1185">Reference proteome</keyword>
<sequence length="192" mass="20633">MEDKFVGRVFAPAGDSLSFASPKESKQRKGDPAVCVPSLRYGQPAVLAAGGGPLELGYRLKQSRALIHLQLRSSAPIEGTQVPVLVALRTTLHRGAWHPPRCNARRSRASSADSYAVVRRRVAQGWADQGSRLSERSEFERDPAQTEQRSEPARSDGSAFGSPSLCLLSLGEAKKSASPAGARPGQQPHQKP</sequence>
<proteinExistence type="predicted"/>
<reference evidence="2 3" key="1">
    <citation type="journal article" date="2021" name="Microbiol. Spectr.">
        <title>A Single Bacterium Capable of Oxidation and Reduction of Iron at Circumneutral pH.</title>
        <authorList>
            <person name="Kato S."/>
            <person name="Ohkuma M."/>
        </authorList>
    </citation>
    <scope>NUCLEOTIDE SEQUENCE [LARGE SCALE GENOMIC DNA]</scope>
    <source>
        <strain evidence="2 3">MIZ03</strain>
    </source>
</reference>
<feature type="compositionally biased region" description="Basic and acidic residues" evidence="1">
    <location>
        <begin position="133"/>
        <end position="154"/>
    </location>
</feature>
<evidence type="ECO:0000313" key="2">
    <source>
        <dbReference type="EMBL" id="BCO28272.1"/>
    </source>
</evidence>
<feature type="region of interest" description="Disordered" evidence="1">
    <location>
        <begin position="126"/>
        <end position="192"/>
    </location>
</feature>
<accession>A0ABM7MQC2</accession>